<proteinExistence type="predicted"/>
<reference evidence="1" key="2">
    <citation type="journal article" date="2015" name="Data Brief">
        <title>Shoot transcriptome of the giant reed, Arundo donax.</title>
        <authorList>
            <person name="Barrero R.A."/>
            <person name="Guerrero F.D."/>
            <person name="Moolhuijzen P."/>
            <person name="Goolsby J.A."/>
            <person name="Tidwell J."/>
            <person name="Bellgard S.E."/>
            <person name="Bellgard M.I."/>
        </authorList>
    </citation>
    <scope>NUCLEOTIDE SEQUENCE</scope>
    <source>
        <tissue evidence="1">Shoot tissue taken approximately 20 cm above the soil surface</tissue>
    </source>
</reference>
<reference evidence="1" key="1">
    <citation type="submission" date="2014-09" db="EMBL/GenBank/DDBJ databases">
        <authorList>
            <person name="Magalhaes I.L.F."/>
            <person name="Oliveira U."/>
            <person name="Santos F.R."/>
            <person name="Vidigal T.H.D.A."/>
            <person name="Brescovit A.D."/>
            <person name="Santos A.J."/>
        </authorList>
    </citation>
    <scope>NUCLEOTIDE SEQUENCE</scope>
    <source>
        <tissue evidence="1">Shoot tissue taken approximately 20 cm above the soil surface</tissue>
    </source>
</reference>
<dbReference type="AlphaFoldDB" id="A0A0A8YAM7"/>
<accession>A0A0A8YAM7</accession>
<dbReference type="EMBL" id="GBRH01275442">
    <property type="protein sequence ID" value="JAD22453.1"/>
    <property type="molecule type" value="Transcribed_RNA"/>
</dbReference>
<sequence length="172" mass="18606">MLPANTVPTGNSEGTEHMMADISSQAILINDDQIVQFQPPRHPNSLITCKRKKITAKMKYDASPSAAETNEAVVSQSEKQAVVPILAVEDKSKTQGAVREIMADETNIVAKTREGRNMVSMMVTGTVVEHGTYSLPPRPGAQIKTKAAAAAKKTQTPLCNGLRRCSRFKKDG</sequence>
<evidence type="ECO:0000313" key="1">
    <source>
        <dbReference type="EMBL" id="JAD22453.1"/>
    </source>
</evidence>
<organism evidence="1">
    <name type="scientific">Arundo donax</name>
    <name type="common">Giant reed</name>
    <name type="synonym">Donax arundinaceus</name>
    <dbReference type="NCBI Taxonomy" id="35708"/>
    <lineage>
        <taxon>Eukaryota</taxon>
        <taxon>Viridiplantae</taxon>
        <taxon>Streptophyta</taxon>
        <taxon>Embryophyta</taxon>
        <taxon>Tracheophyta</taxon>
        <taxon>Spermatophyta</taxon>
        <taxon>Magnoliopsida</taxon>
        <taxon>Liliopsida</taxon>
        <taxon>Poales</taxon>
        <taxon>Poaceae</taxon>
        <taxon>PACMAD clade</taxon>
        <taxon>Arundinoideae</taxon>
        <taxon>Arundineae</taxon>
        <taxon>Arundo</taxon>
    </lineage>
</organism>
<name>A0A0A8YAM7_ARUDO</name>
<protein>
    <submittedName>
        <fullName evidence="1">Uncharacterized protein</fullName>
    </submittedName>
</protein>